<feature type="repeat" description="WD" evidence="3">
    <location>
        <begin position="336"/>
        <end position="377"/>
    </location>
</feature>
<dbReference type="Proteomes" id="UP000187209">
    <property type="component" value="Unassembled WGS sequence"/>
</dbReference>
<name>A0A1R2BXY7_9CILI</name>
<evidence type="ECO:0000256" key="3">
    <source>
        <dbReference type="PROSITE-ProRule" id="PRU00221"/>
    </source>
</evidence>
<feature type="repeat" description="WD" evidence="3">
    <location>
        <begin position="501"/>
        <end position="542"/>
    </location>
</feature>
<keyword evidence="4" id="KW-1133">Transmembrane helix</keyword>
<dbReference type="PROSITE" id="PS50082">
    <property type="entry name" value="WD_REPEATS_2"/>
    <property type="match status" value="4"/>
</dbReference>
<feature type="transmembrane region" description="Helical" evidence="4">
    <location>
        <begin position="949"/>
        <end position="967"/>
    </location>
</feature>
<dbReference type="PROSITE" id="PS50294">
    <property type="entry name" value="WD_REPEATS_REGION"/>
    <property type="match status" value="1"/>
</dbReference>
<keyword evidence="6" id="KW-1185">Reference proteome</keyword>
<feature type="transmembrane region" description="Helical" evidence="4">
    <location>
        <begin position="987"/>
        <end position="1005"/>
    </location>
</feature>
<accession>A0A1R2BXY7</accession>
<protein>
    <submittedName>
        <fullName evidence="5">Uncharacterized protein</fullName>
    </submittedName>
</protein>
<dbReference type="EMBL" id="MPUH01000371">
    <property type="protein sequence ID" value="OMJ81672.1"/>
    <property type="molecule type" value="Genomic_DNA"/>
</dbReference>
<dbReference type="AlphaFoldDB" id="A0A1R2BXY7"/>
<dbReference type="Gene3D" id="2.130.10.10">
    <property type="entry name" value="YVTN repeat-like/Quinoprotein amine dehydrogenase"/>
    <property type="match status" value="3"/>
</dbReference>
<feature type="repeat" description="WD" evidence="3">
    <location>
        <begin position="459"/>
        <end position="500"/>
    </location>
</feature>
<dbReference type="SUPFAM" id="SSF50998">
    <property type="entry name" value="Quinoprotein alcohol dehydrogenase-like"/>
    <property type="match status" value="1"/>
</dbReference>
<dbReference type="InterPro" id="IPR015943">
    <property type="entry name" value="WD40/YVTN_repeat-like_dom_sf"/>
</dbReference>
<dbReference type="InterPro" id="IPR050505">
    <property type="entry name" value="WDR55/POC1"/>
</dbReference>
<sequence length="1200" mass="138244">MSALNYTRSQTLIASEDLLKFSPIKIDEALKRIEEYINTQLPEVFETEFIPICFDVTKDQMKLVIGGQHGNLAIFDVISKKMTKDIELITKSITSVKFALDDSMVIAAIEDCTIFFLEFPSFYLLHTVNLPGIRIVLQVGVPPDTVYASDMTNCIYCYYLNNFEDDVIDTEHYITYFDISKDGSMLAYAVESGSVKLLHTETKSVLQSTKDSYDKVELLKFSDNIKYLSAAFENFIVKVWNIDLKMTIKHVFNNHGGQIRGLAFVNNDRYLVTGSADKKIVMHDMRVDSAPYTFELFEAEILCFRVSNFSDKLYFSQNLNKVMVWEIPAISKNVRYKKHTDKVNKILFIPGTFELLSLGEDGIAAIWDYQSDQLQEYIKIDDKLITGVVSSKAQYAFISSTKPSLIRLNISNCKYYDYEINSTAISIQFSSDENLLAIGDELYRVIIFDSVIMERKYIIKGHVDVVTEIHFLENDTYVISASRDMKLIKWDNATSNRLSTYDGHRAAILAMVISKDEEIAISGDERGDVIVWNIAKEVALHKISQKNYTLGSISLYLSSNKSYMIIAHDLLISYYEMKSMALMFQKSALYSARSITITQSENIIAVAEGNTVFLEENPLNASKVQIVGKSYGSPHKFMNYIREVTTRQSRVKHLDIYNHFMFTPYKIGISHILALINNNTNLTLSLFGSAERASFCSTTHGENPLSISIEMDHKSCIEVCLKYMKMEFSRGNERAYSALSNCLTSLTSLDIPSIPRLYDTLFQRSKSLHLPNFVVHEKANLPSLCHSKSFLINVEKLLDKDSISSHGESVIFYQSLCPLNLNIGTIGSINFLQSILDCSYSEIFRSKLLNVLLRDKWERINWAIYAQGMLYIAYLVQFSIFCIFFKEPGSFLISLFVVHVLLFIYEIIQIITDFYDYWKDMWNILDQLRGISFTIYAYMEWTGQYDKNVLLTAIIFSWTRGISYFRMFEGTRYMVRLLSEVITDMQVFFVILSYSTLAFSFVLFLNKQTSSFGDYLTIAYRLNLGSFQVSEYVDIFDWLIFFFATMINPVIMLNLLISIMSNTYSRVKEGNDIANFQELTEMILEIEKLMFWKRKNFQQFYLQQCVSLYTVEDDEGDKALERLKAMRKHVGKIEKTVHYINAEISSEKFLELHDNLNAIKVRDGEYKELIGQNKKTLDETNELMIKLAEKLKINISSRDF</sequence>
<feature type="transmembrane region" description="Helical" evidence="4">
    <location>
        <begin position="862"/>
        <end position="884"/>
    </location>
</feature>
<keyword evidence="1 3" id="KW-0853">WD repeat</keyword>
<evidence type="ECO:0000313" key="6">
    <source>
        <dbReference type="Proteomes" id="UP000187209"/>
    </source>
</evidence>
<gene>
    <name evidence="5" type="ORF">SteCoe_17831</name>
</gene>
<feature type="transmembrane region" description="Helical" evidence="4">
    <location>
        <begin position="891"/>
        <end position="912"/>
    </location>
</feature>
<dbReference type="PANTHER" id="PTHR44019">
    <property type="entry name" value="WD REPEAT-CONTAINING PROTEIN 55"/>
    <property type="match status" value="1"/>
</dbReference>
<evidence type="ECO:0000256" key="2">
    <source>
        <dbReference type="ARBA" id="ARBA00022737"/>
    </source>
</evidence>
<evidence type="ECO:0000256" key="1">
    <source>
        <dbReference type="ARBA" id="ARBA00022574"/>
    </source>
</evidence>
<keyword evidence="4" id="KW-0472">Membrane</keyword>
<dbReference type="Pfam" id="PF00400">
    <property type="entry name" value="WD40"/>
    <property type="match status" value="3"/>
</dbReference>
<dbReference type="InterPro" id="IPR036322">
    <property type="entry name" value="WD40_repeat_dom_sf"/>
</dbReference>
<evidence type="ECO:0000313" key="5">
    <source>
        <dbReference type="EMBL" id="OMJ81672.1"/>
    </source>
</evidence>
<dbReference type="SMART" id="SM00320">
    <property type="entry name" value="WD40"/>
    <property type="match status" value="8"/>
</dbReference>
<dbReference type="SUPFAM" id="SSF50978">
    <property type="entry name" value="WD40 repeat-like"/>
    <property type="match status" value="1"/>
</dbReference>
<organism evidence="5 6">
    <name type="scientific">Stentor coeruleus</name>
    <dbReference type="NCBI Taxonomy" id="5963"/>
    <lineage>
        <taxon>Eukaryota</taxon>
        <taxon>Sar</taxon>
        <taxon>Alveolata</taxon>
        <taxon>Ciliophora</taxon>
        <taxon>Postciliodesmatophora</taxon>
        <taxon>Heterotrichea</taxon>
        <taxon>Heterotrichida</taxon>
        <taxon>Stentoridae</taxon>
        <taxon>Stentor</taxon>
    </lineage>
</organism>
<dbReference type="OrthoDB" id="437584at2759"/>
<evidence type="ECO:0000256" key="4">
    <source>
        <dbReference type="SAM" id="Phobius"/>
    </source>
</evidence>
<keyword evidence="4" id="KW-0812">Transmembrane</keyword>
<dbReference type="InterPro" id="IPR001680">
    <property type="entry name" value="WD40_rpt"/>
</dbReference>
<feature type="repeat" description="WD" evidence="3">
    <location>
        <begin position="252"/>
        <end position="293"/>
    </location>
</feature>
<keyword evidence="2" id="KW-0677">Repeat</keyword>
<comment type="caution">
    <text evidence="5">The sequence shown here is derived from an EMBL/GenBank/DDBJ whole genome shotgun (WGS) entry which is preliminary data.</text>
</comment>
<dbReference type="PANTHER" id="PTHR44019:SF8">
    <property type="entry name" value="POC1 CENTRIOLAR PROTEIN HOMOLOG"/>
    <property type="match status" value="1"/>
</dbReference>
<feature type="transmembrane region" description="Helical" evidence="4">
    <location>
        <begin position="1035"/>
        <end position="1057"/>
    </location>
</feature>
<reference evidence="5 6" key="1">
    <citation type="submission" date="2016-11" db="EMBL/GenBank/DDBJ databases">
        <title>The macronuclear genome of Stentor coeruleus: a giant cell with tiny introns.</title>
        <authorList>
            <person name="Slabodnick M."/>
            <person name="Ruby J.G."/>
            <person name="Reiff S.B."/>
            <person name="Swart E.C."/>
            <person name="Gosai S."/>
            <person name="Prabakaran S."/>
            <person name="Witkowska E."/>
            <person name="Larue G.E."/>
            <person name="Fisher S."/>
            <person name="Freeman R.M."/>
            <person name="Gunawardena J."/>
            <person name="Chu W."/>
            <person name="Stover N.A."/>
            <person name="Gregory B.D."/>
            <person name="Nowacki M."/>
            <person name="Derisi J."/>
            <person name="Roy S.W."/>
            <person name="Marshall W.F."/>
            <person name="Sood P."/>
        </authorList>
    </citation>
    <scope>NUCLEOTIDE SEQUENCE [LARGE SCALE GENOMIC DNA]</scope>
    <source>
        <strain evidence="5">WM001</strain>
    </source>
</reference>
<proteinExistence type="predicted"/>
<dbReference type="InterPro" id="IPR011047">
    <property type="entry name" value="Quinoprotein_ADH-like_sf"/>
</dbReference>